<accession>A0A916JAM0</accession>
<gene>
    <name evidence="2" type="ORF">DYBT9275_00716</name>
</gene>
<evidence type="ECO:0000313" key="2">
    <source>
        <dbReference type="EMBL" id="CAG4991271.1"/>
    </source>
</evidence>
<keyword evidence="3" id="KW-1185">Reference proteome</keyword>
<keyword evidence="1" id="KW-0732">Signal</keyword>
<proteinExistence type="predicted"/>
<evidence type="ECO:0008006" key="4">
    <source>
        <dbReference type="Google" id="ProtNLM"/>
    </source>
</evidence>
<organism evidence="2 3">
    <name type="scientific">Dyadobacter helix</name>
    <dbReference type="NCBI Taxonomy" id="2822344"/>
    <lineage>
        <taxon>Bacteria</taxon>
        <taxon>Pseudomonadati</taxon>
        <taxon>Bacteroidota</taxon>
        <taxon>Cytophagia</taxon>
        <taxon>Cytophagales</taxon>
        <taxon>Spirosomataceae</taxon>
        <taxon>Dyadobacter</taxon>
    </lineage>
</organism>
<evidence type="ECO:0000313" key="3">
    <source>
        <dbReference type="Proteomes" id="UP000680038"/>
    </source>
</evidence>
<evidence type="ECO:0000256" key="1">
    <source>
        <dbReference type="SAM" id="SignalP"/>
    </source>
</evidence>
<reference evidence="2" key="1">
    <citation type="submission" date="2021-04" db="EMBL/GenBank/DDBJ databases">
        <authorList>
            <person name="Rodrigo-Torres L."/>
            <person name="Arahal R. D."/>
            <person name="Lucena T."/>
        </authorList>
    </citation>
    <scope>NUCLEOTIDE SEQUENCE</scope>
    <source>
        <strain evidence="2">CECT 9275</strain>
    </source>
</reference>
<comment type="caution">
    <text evidence="2">The sequence shown here is derived from an EMBL/GenBank/DDBJ whole genome shotgun (WGS) entry which is preliminary data.</text>
</comment>
<dbReference type="RefSeq" id="WP_215237443.1">
    <property type="nucleotide sequence ID" value="NZ_CAJRAF010000001.1"/>
</dbReference>
<sequence>MKIKSISNLFCAAALSLSLFSFSNANADTTADKGKKNVKFAASLFQVQGTSKVKLAIDNDSDRKLNIYLKDKSGMVYYTESVGQNEEKYRRVFDLETMADGVYTFEITSVGGKITKEIQLKTDNTRFIAVN</sequence>
<feature type="chain" id="PRO_5036837102" description="Por secretion system C-terminal sorting domain-containing protein" evidence="1">
    <location>
        <begin position="28"/>
        <end position="131"/>
    </location>
</feature>
<dbReference type="AlphaFoldDB" id="A0A916JAM0"/>
<name>A0A916JAM0_9BACT</name>
<dbReference type="EMBL" id="CAJRAF010000001">
    <property type="protein sequence ID" value="CAG4991271.1"/>
    <property type="molecule type" value="Genomic_DNA"/>
</dbReference>
<protein>
    <recommendedName>
        <fullName evidence="4">Por secretion system C-terminal sorting domain-containing protein</fullName>
    </recommendedName>
</protein>
<dbReference type="Proteomes" id="UP000680038">
    <property type="component" value="Unassembled WGS sequence"/>
</dbReference>
<feature type="signal peptide" evidence="1">
    <location>
        <begin position="1"/>
        <end position="27"/>
    </location>
</feature>